<dbReference type="NCBIfam" id="NF008453">
    <property type="entry name" value="PRK11308.1"/>
    <property type="match status" value="2"/>
</dbReference>
<proteinExistence type="inferred from homology"/>
<feature type="region of interest" description="Disordered" evidence="5">
    <location>
        <begin position="1"/>
        <end position="25"/>
    </location>
</feature>
<dbReference type="SUPFAM" id="SSF52540">
    <property type="entry name" value="P-loop containing nucleoside triphosphate hydrolases"/>
    <property type="match status" value="2"/>
</dbReference>
<keyword evidence="2" id="KW-0813">Transport</keyword>
<dbReference type="PANTHER" id="PTHR43776">
    <property type="entry name" value="TRANSPORT ATP-BINDING PROTEIN"/>
    <property type="match status" value="1"/>
</dbReference>
<evidence type="ECO:0000256" key="2">
    <source>
        <dbReference type="ARBA" id="ARBA00022448"/>
    </source>
</evidence>
<dbReference type="PROSITE" id="PS50893">
    <property type="entry name" value="ABC_TRANSPORTER_2"/>
    <property type="match status" value="2"/>
</dbReference>
<feature type="compositionally biased region" description="Polar residues" evidence="5">
    <location>
        <begin position="1"/>
        <end position="17"/>
    </location>
</feature>
<evidence type="ECO:0000259" key="6">
    <source>
        <dbReference type="PROSITE" id="PS50893"/>
    </source>
</evidence>
<name>A0ABS2L9A7_9MICO</name>
<evidence type="ECO:0000313" key="8">
    <source>
        <dbReference type="Proteomes" id="UP000776164"/>
    </source>
</evidence>
<evidence type="ECO:0000256" key="5">
    <source>
        <dbReference type="SAM" id="MobiDB-lite"/>
    </source>
</evidence>
<dbReference type="NCBIfam" id="NF007739">
    <property type="entry name" value="PRK10419.1"/>
    <property type="match status" value="2"/>
</dbReference>
<keyword evidence="3" id="KW-0547">Nucleotide-binding</keyword>
<organism evidence="7 8">
    <name type="scientific">Subtercola frigoramans</name>
    <dbReference type="NCBI Taxonomy" id="120298"/>
    <lineage>
        <taxon>Bacteria</taxon>
        <taxon>Bacillati</taxon>
        <taxon>Actinomycetota</taxon>
        <taxon>Actinomycetes</taxon>
        <taxon>Micrococcales</taxon>
        <taxon>Microbacteriaceae</taxon>
        <taxon>Subtercola</taxon>
    </lineage>
</organism>
<dbReference type="InterPro" id="IPR003439">
    <property type="entry name" value="ABC_transporter-like_ATP-bd"/>
</dbReference>
<evidence type="ECO:0000256" key="1">
    <source>
        <dbReference type="ARBA" id="ARBA00005417"/>
    </source>
</evidence>
<gene>
    <name evidence="7" type="ORF">JOE66_003100</name>
</gene>
<accession>A0ABS2L9A7</accession>
<dbReference type="PROSITE" id="PS00211">
    <property type="entry name" value="ABC_TRANSPORTER_1"/>
    <property type="match status" value="2"/>
</dbReference>
<dbReference type="InterPro" id="IPR017871">
    <property type="entry name" value="ABC_transporter-like_CS"/>
</dbReference>
<keyword evidence="4 7" id="KW-0067">ATP-binding</keyword>
<dbReference type="InterPro" id="IPR027417">
    <property type="entry name" value="P-loop_NTPase"/>
</dbReference>
<comment type="similarity">
    <text evidence="1">Belongs to the ABC transporter superfamily.</text>
</comment>
<evidence type="ECO:0000256" key="4">
    <source>
        <dbReference type="ARBA" id="ARBA00022840"/>
    </source>
</evidence>
<reference evidence="7 8" key="1">
    <citation type="submission" date="2021-01" db="EMBL/GenBank/DDBJ databases">
        <title>Sequencing the genomes of 1000 actinobacteria strains.</title>
        <authorList>
            <person name="Klenk H.-P."/>
        </authorList>
    </citation>
    <scope>NUCLEOTIDE SEQUENCE [LARGE SCALE GENOMIC DNA]</scope>
    <source>
        <strain evidence="7 8">DSM 13057</strain>
    </source>
</reference>
<feature type="domain" description="ABC transporter" evidence="6">
    <location>
        <begin position="31"/>
        <end position="279"/>
    </location>
</feature>
<dbReference type="PANTHER" id="PTHR43776:SF7">
    <property type="entry name" value="D,D-DIPEPTIDE TRANSPORT ATP-BINDING PROTEIN DDPF-RELATED"/>
    <property type="match status" value="1"/>
</dbReference>
<dbReference type="SMART" id="SM00382">
    <property type="entry name" value="AAA"/>
    <property type="match status" value="2"/>
</dbReference>
<dbReference type="GO" id="GO:0005524">
    <property type="term" value="F:ATP binding"/>
    <property type="evidence" value="ECO:0007669"/>
    <property type="project" value="UniProtKB-KW"/>
</dbReference>
<dbReference type="EMBL" id="JAFBBU010000001">
    <property type="protein sequence ID" value="MBM7473466.1"/>
    <property type="molecule type" value="Genomic_DNA"/>
</dbReference>
<dbReference type="InterPro" id="IPR050319">
    <property type="entry name" value="ABC_transp_ATP-bind"/>
</dbReference>
<dbReference type="Pfam" id="PF00005">
    <property type="entry name" value="ABC_tran"/>
    <property type="match status" value="2"/>
</dbReference>
<evidence type="ECO:0000256" key="3">
    <source>
        <dbReference type="ARBA" id="ARBA00022741"/>
    </source>
</evidence>
<dbReference type="Gene3D" id="3.40.50.300">
    <property type="entry name" value="P-loop containing nucleotide triphosphate hydrolases"/>
    <property type="match status" value="2"/>
</dbReference>
<evidence type="ECO:0000313" key="7">
    <source>
        <dbReference type="EMBL" id="MBM7473466.1"/>
    </source>
</evidence>
<dbReference type="CDD" id="cd03257">
    <property type="entry name" value="ABC_NikE_OppD_transporters"/>
    <property type="match status" value="2"/>
</dbReference>
<sequence length="569" mass="61241">MNTAQATEQNLAHTQGQAPAARRSEGATLDIQGLTVSYSKGGRLTRVLDDVSFCIRPGEAYGLVGESGSGKSTLAFGTVRYLAPNAVVESGRILFRGVDVLTKSDSELRVLRGSEIAMVYQDPSSSLNPSMKVGDQIAEVYRAHDGCTRAEATSRAHAVLEKVAFPDPAAIYPRYPHQLSGGQQQRVVIAMALAGEPSLLVLDEPTTGLDLSVQAEVLTLVRHLHRTNGIAMLFISHDLATVRKLCDRIGVMRHGRLLEEGEAEQVFTAPRHPYTRGLIDCLPREGMHKNGVRLRPIEDDDTPLLPEAAAVRAPVEIDRSGPPVLEVTGLTKSFGGVRAARDISLTIHRGEVVGLVGESGSGKSTLGRLIVGLESADSGRILLGGRALAGTVERRSRAEKRSVQMVFQRPDTTLNPRRTVRATLRRAISKLDGSSTVAELAARVRLGEVQLATVPRRLSGGMKQRVAIARAFAGDPDVVVCDEPTSALDPSIQASILNELADIAASRGTAYLFISHDLEAVRYIADRVVVLYLGEIVEQGPVDEVMSNPQHPYTKKLLAASASRFSTEQ</sequence>
<dbReference type="Pfam" id="PF08352">
    <property type="entry name" value="oligo_HPY"/>
    <property type="match status" value="2"/>
</dbReference>
<dbReference type="InterPro" id="IPR003593">
    <property type="entry name" value="AAA+_ATPase"/>
</dbReference>
<protein>
    <submittedName>
        <fullName evidence="7">Peptide/nickel transport system ATP-binding protein</fullName>
    </submittedName>
</protein>
<keyword evidence="8" id="KW-1185">Reference proteome</keyword>
<feature type="domain" description="ABC transporter" evidence="6">
    <location>
        <begin position="325"/>
        <end position="558"/>
    </location>
</feature>
<dbReference type="RefSeq" id="WP_205110973.1">
    <property type="nucleotide sequence ID" value="NZ_BAAAHT010000001.1"/>
</dbReference>
<comment type="caution">
    <text evidence="7">The sequence shown here is derived from an EMBL/GenBank/DDBJ whole genome shotgun (WGS) entry which is preliminary data.</text>
</comment>
<dbReference type="Proteomes" id="UP000776164">
    <property type="component" value="Unassembled WGS sequence"/>
</dbReference>
<dbReference type="InterPro" id="IPR013563">
    <property type="entry name" value="Oligopep_ABC_C"/>
</dbReference>